<accession>A0A0D1CPA7</accession>
<dbReference type="VEuPathDB" id="FungiDB:UMAG_03541"/>
<dbReference type="RefSeq" id="XP_011389978.1">
    <property type="nucleotide sequence ID" value="XM_011391676.1"/>
</dbReference>
<feature type="region of interest" description="Disordered" evidence="1">
    <location>
        <begin position="210"/>
        <end position="279"/>
    </location>
</feature>
<proteinExistence type="predicted"/>
<gene>
    <name evidence="3" type="ORF">UMAG_03541</name>
</gene>
<dbReference type="AlphaFoldDB" id="A0A0D1CPA7"/>
<feature type="domain" description="Transcription regulator Rua1 C-terminal" evidence="2">
    <location>
        <begin position="506"/>
        <end position="623"/>
    </location>
</feature>
<feature type="compositionally biased region" description="Polar residues" evidence="1">
    <location>
        <begin position="221"/>
        <end position="233"/>
    </location>
</feature>
<dbReference type="PANTHER" id="PTHR28125:SF2">
    <property type="entry name" value="MEIOTIC EXPRESSION UP-REGULATED PROTEIN 26"/>
    <property type="match status" value="1"/>
</dbReference>
<dbReference type="Proteomes" id="UP000000561">
    <property type="component" value="Chromosome 9"/>
</dbReference>
<sequence length="667" mass="74893">MADSSTRMNADSPCTTSHEHVATVVERPAATVPRQRIEEQNRRTTLSYRSELMVVESDSALGLPTGAMSDHDIRPDSLCSRQHDEVGTSRNIETQTTAASCFHGFSFATCDEDEDAEGELDYSFASGTSFWETNPGDTTANTVDTLDYDDNPVPLLGRDGNWRGTLPSEKTAIEHDAQSQRSRLELSLQLDHTTDQENICWPTALHSAPYHGTRRRRAESNTRAINVEKSASANRPRETFAEAEPRSDGPMSTSVQASKKAKLDGHKRTKQLRSSTKAKLGKDFSSEYQLENVHASSKVDNIASSKIVSSPASAKGRYRLKKKEKVPILSLAELLTPPPNKSDPQSDEAVHGSTEGKDDFSVDTVKSEGDNYQDLPVHAEENNTSTDGRKEPNSSRPEHDLMNDGQVKFDESEAKTGPEVAPKTEPEQYFLVAPRRERRPRTFPHHWEIHPKFPLLYQRYSVPSSVSPEVLEMLLRHLNIANVSREFREIVNRARKSHGIFNKPRSILDLYTPRFVKGVGAQKVGMCPVCYEDGKVNFFKTKFSAYNYHLQNFHGISALTGLPFVPPSCFQTKHCRNYRPNERASIIQGLCHNCHKWIDMQGPKETDLKVPEIFWWKHAQVCHRKSSTPLGVGGFFVENDWFNRVCSVLELLDGIEGEVKKLQAGNE</sequence>
<dbReference type="PANTHER" id="PTHR28125">
    <property type="entry name" value="MEIOTIC EXPRESSION UP-REGULATED PROTEIN 26"/>
    <property type="match status" value="1"/>
</dbReference>
<evidence type="ECO:0000259" key="2">
    <source>
        <dbReference type="Pfam" id="PF14616"/>
    </source>
</evidence>
<feature type="compositionally biased region" description="Basic and acidic residues" evidence="1">
    <location>
        <begin position="348"/>
        <end position="369"/>
    </location>
</feature>
<dbReference type="Pfam" id="PF14616">
    <property type="entry name" value="Rua1_C"/>
    <property type="match status" value="1"/>
</dbReference>
<dbReference type="InParanoid" id="A0A0D1CPA7"/>
<name>A0A0D1CPA7_MYCMD</name>
<evidence type="ECO:0000256" key="1">
    <source>
        <dbReference type="SAM" id="MobiDB-lite"/>
    </source>
</evidence>
<organism evidence="3 4">
    <name type="scientific">Mycosarcoma maydis</name>
    <name type="common">Corn smut fungus</name>
    <name type="synonym">Ustilago maydis</name>
    <dbReference type="NCBI Taxonomy" id="5270"/>
    <lineage>
        <taxon>Eukaryota</taxon>
        <taxon>Fungi</taxon>
        <taxon>Dikarya</taxon>
        <taxon>Basidiomycota</taxon>
        <taxon>Ustilaginomycotina</taxon>
        <taxon>Ustilaginomycetes</taxon>
        <taxon>Ustilaginales</taxon>
        <taxon>Ustilaginaceae</taxon>
        <taxon>Mycosarcoma</taxon>
    </lineage>
</organism>
<feature type="compositionally biased region" description="Basic and acidic residues" evidence="1">
    <location>
        <begin position="377"/>
        <end position="405"/>
    </location>
</feature>
<dbReference type="GeneID" id="23563965"/>
<dbReference type="OrthoDB" id="5595379at2759"/>
<keyword evidence="4" id="KW-1185">Reference proteome</keyword>
<dbReference type="KEGG" id="uma:UMAG_03541"/>
<feature type="region of interest" description="Disordered" evidence="1">
    <location>
        <begin position="331"/>
        <end position="405"/>
    </location>
</feature>
<dbReference type="InterPro" id="IPR028012">
    <property type="entry name" value="Rua1_C"/>
</dbReference>
<reference evidence="3 4" key="1">
    <citation type="journal article" date="2006" name="Nature">
        <title>Insights from the genome of the biotrophic fungal plant pathogen Ustilago maydis.</title>
        <authorList>
            <person name="Kamper J."/>
            <person name="Kahmann R."/>
            <person name="Bolker M."/>
            <person name="Ma L.J."/>
            <person name="Brefort T."/>
            <person name="Saville B.J."/>
            <person name="Banuett F."/>
            <person name="Kronstad J.W."/>
            <person name="Gold S.E."/>
            <person name="Muller O."/>
            <person name="Perlin M.H."/>
            <person name="Wosten H.A."/>
            <person name="de Vries R."/>
            <person name="Ruiz-Herrera J."/>
            <person name="Reynaga-Pena C.G."/>
            <person name="Snetselaar K."/>
            <person name="McCann M."/>
            <person name="Perez-Martin J."/>
            <person name="Feldbrugge M."/>
            <person name="Basse C.W."/>
            <person name="Steinberg G."/>
            <person name="Ibeas J.I."/>
            <person name="Holloman W."/>
            <person name="Guzman P."/>
            <person name="Farman M."/>
            <person name="Stajich J.E."/>
            <person name="Sentandreu R."/>
            <person name="Gonzalez-Prieto J.M."/>
            <person name="Kennell J.C."/>
            <person name="Molina L."/>
            <person name="Schirawski J."/>
            <person name="Mendoza-Mendoza A."/>
            <person name="Greilinger D."/>
            <person name="Munch K."/>
            <person name="Rossel N."/>
            <person name="Scherer M."/>
            <person name="Vranes M."/>
            <person name="Ladendorf O."/>
            <person name="Vincon V."/>
            <person name="Fuchs U."/>
            <person name="Sandrock B."/>
            <person name="Meng S."/>
            <person name="Ho E.C."/>
            <person name="Cahill M.J."/>
            <person name="Boyce K.J."/>
            <person name="Klose J."/>
            <person name="Klosterman S.J."/>
            <person name="Deelstra H.J."/>
            <person name="Ortiz-Castellanos L."/>
            <person name="Li W."/>
            <person name="Sanchez-Alonso P."/>
            <person name="Schreier P.H."/>
            <person name="Hauser-Hahn I."/>
            <person name="Vaupel M."/>
            <person name="Koopmann E."/>
            <person name="Friedrich G."/>
            <person name="Voss H."/>
            <person name="Schluter T."/>
            <person name="Margolis J."/>
            <person name="Platt D."/>
            <person name="Swimmer C."/>
            <person name="Gnirke A."/>
            <person name="Chen F."/>
            <person name="Vysotskaia V."/>
            <person name="Mannhaupt G."/>
            <person name="Guldener U."/>
            <person name="Munsterkotter M."/>
            <person name="Haase D."/>
            <person name="Oesterheld M."/>
            <person name="Mewes H.W."/>
            <person name="Mauceli E.W."/>
            <person name="DeCaprio D."/>
            <person name="Wade C.M."/>
            <person name="Butler J."/>
            <person name="Young S."/>
            <person name="Jaffe D.B."/>
            <person name="Calvo S."/>
            <person name="Nusbaum C."/>
            <person name="Galagan J."/>
            <person name="Birren B.W."/>
        </authorList>
    </citation>
    <scope>NUCLEOTIDE SEQUENCE [LARGE SCALE GENOMIC DNA]</scope>
    <source>
        <strain evidence="4">DSM 14603 / FGSC 9021 / UM521</strain>
    </source>
</reference>
<feature type="compositionally biased region" description="Basic and acidic residues" evidence="1">
    <location>
        <begin position="235"/>
        <end position="247"/>
    </location>
</feature>
<evidence type="ECO:0000313" key="3">
    <source>
        <dbReference type="EMBL" id="KIS68453.1"/>
    </source>
</evidence>
<protein>
    <recommendedName>
        <fullName evidence="2">Transcription regulator Rua1 C-terminal domain-containing protein</fullName>
    </recommendedName>
</protein>
<feature type="region of interest" description="Disordered" evidence="1">
    <location>
        <begin position="1"/>
        <end position="32"/>
    </location>
</feature>
<dbReference type="eggNOG" id="ENOG502S1PM">
    <property type="taxonomic scope" value="Eukaryota"/>
</dbReference>
<feature type="compositionally biased region" description="Polar residues" evidence="1">
    <location>
        <begin position="1"/>
        <end position="16"/>
    </location>
</feature>
<evidence type="ECO:0000313" key="4">
    <source>
        <dbReference type="Proteomes" id="UP000000561"/>
    </source>
</evidence>
<dbReference type="EMBL" id="CM003148">
    <property type="protein sequence ID" value="KIS68453.1"/>
    <property type="molecule type" value="Genomic_DNA"/>
</dbReference>